<accession>A0A0G4GUU7</accession>
<protein>
    <submittedName>
        <fullName evidence="2">Uncharacterized protein</fullName>
    </submittedName>
</protein>
<feature type="region of interest" description="Disordered" evidence="1">
    <location>
        <begin position="61"/>
        <end position="110"/>
    </location>
</feature>
<dbReference type="EMBL" id="CDMY01000828">
    <property type="protein sequence ID" value="CEM34590.1"/>
    <property type="molecule type" value="Genomic_DNA"/>
</dbReference>
<dbReference type="AlphaFoldDB" id="A0A0G4GUU7"/>
<evidence type="ECO:0000313" key="3">
    <source>
        <dbReference type="Proteomes" id="UP000041254"/>
    </source>
</evidence>
<proteinExistence type="predicted"/>
<evidence type="ECO:0000313" key="2">
    <source>
        <dbReference type="EMBL" id="CEM34590.1"/>
    </source>
</evidence>
<feature type="compositionally biased region" description="Low complexity" evidence="1">
    <location>
        <begin position="79"/>
        <end position="89"/>
    </location>
</feature>
<evidence type="ECO:0000256" key="1">
    <source>
        <dbReference type="SAM" id="MobiDB-lite"/>
    </source>
</evidence>
<dbReference type="Proteomes" id="UP000041254">
    <property type="component" value="Unassembled WGS sequence"/>
</dbReference>
<dbReference type="InParanoid" id="A0A0G4GUU7"/>
<name>A0A0G4GUU7_VITBC</name>
<dbReference type="VEuPathDB" id="CryptoDB:Vbra_22393"/>
<reference evidence="2 3" key="1">
    <citation type="submission" date="2014-11" db="EMBL/GenBank/DDBJ databases">
        <authorList>
            <person name="Zhu J."/>
            <person name="Qi W."/>
            <person name="Song R."/>
        </authorList>
    </citation>
    <scope>NUCLEOTIDE SEQUENCE [LARGE SCALE GENOMIC DNA]</scope>
</reference>
<sequence length="110" mass="12474">MGLRSRPATFMGMTKQELLEKFSKARSLADALPDKEYVKNLKDFQIWRTYALVLEMAVSGQQRLGRHRAQPSMHTATEGPSRALGSGPSRRLRSSCRRIPPSQQQESSWV</sequence>
<gene>
    <name evidence="2" type="ORF">Vbra_22393</name>
</gene>
<keyword evidence="3" id="KW-1185">Reference proteome</keyword>
<organism evidence="2 3">
    <name type="scientific">Vitrella brassicaformis (strain CCMP3155)</name>
    <dbReference type="NCBI Taxonomy" id="1169540"/>
    <lineage>
        <taxon>Eukaryota</taxon>
        <taxon>Sar</taxon>
        <taxon>Alveolata</taxon>
        <taxon>Colpodellida</taxon>
        <taxon>Vitrellaceae</taxon>
        <taxon>Vitrella</taxon>
    </lineage>
</organism>
<dbReference type="PhylomeDB" id="A0A0G4GUU7"/>